<keyword evidence="1" id="KW-0472">Membrane</keyword>
<keyword evidence="1" id="KW-0812">Transmembrane</keyword>
<dbReference type="OrthoDB" id="9944073at2"/>
<accession>A0A5D3WRG3</accession>
<comment type="caution">
    <text evidence="2">The sequence shown here is derived from an EMBL/GenBank/DDBJ whole genome shotgun (WGS) entry which is preliminary data.</text>
</comment>
<proteinExistence type="predicted"/>
<evidence type="ECO:0000256" key="1">
    <source>
        <dbReference type="SAM" id="Phobius"/>
    </source>
</evidence>
<dbReference type="Proteomes" id="UP000324159">
    <property type="component" value="Unassembled WGS sequence"/>
</dbReference>
<feature type="transmembrane region" description="Helical" evidence="1">
    <location>
        <begin position="6"/>
        <end position="27"/>
    </location>
</feature>
<dbReference type="EMBL" id="VNIB01000001">
    <property type="protein sequence ID" value="TYP00189.1"/>
    <property type="molecule type" value="Genomic_DNA"/>
</dbReference>
<reference evidence="2 3" key="1">
    <citation type="submission" date="2019-07" db="EMBL/GenBank/DDBJ databases">
        <title>Genomic Encyclopedia of Type Strains, Phase IV (KMG-IV): sequencing the most valuable type-strain genomes for metagenomic binning, comparative biology and taxonomic classification.</title>
        <authorList>
            <person name="Goeker M."/>
        </authorList>
    </citation>
    <scope>NUCLEOTIDE SEQUENCE [LARGE SCALE GENOMIC DNA]</scope>
    <source>
        <strain evidence="2 3">SS015</strain>
    </source>
</reference>
<evidence type="ECO:0000313" key="3">
    <source>
        <dbReference type="Proteomes" id="UP000324159"/>
    </source>
</evidence>
<dbReference type="AlphaFoldDB" id="A0A5D3WRG3"/>
<dbReference type="RefSeq" id="WP_148894373.1">
    <property type="nucleotide sequence ID" value="NZ_VNIB01000001.1"/>
</dbReference>
<keyword evidence="1" id="KW-1133">Transmembrane helix</keyword>
<name>A0A5D3WRG3_9BACT</name>
<dbReference type="PROSITE" id="PS51257">
    <property type="entry name" value="PROKAR_LIPOPROTEIN"/>
    <property type="match status" value="1"/>
</dbReference>
<gene>
    <name evidence="2" type="ORF">EDC39_101350</name>
</gene>
<keyword evidence="3" id="KW-1185">Reference proteome</keyword>
<organism evidence="2 3">
    <name type="scientific">Geothermobacter ehrlichii</name>
    <dbReference type="NCBI Taxonomy" id="213224"/>
    <lineage>
        <taxon>Bacteria</taxon>
        <taxon>Pseudomonadati</taxon>
        <taxon>Thermodesulfobacteriota</taxon>
        <taxon>Desulfuromonadia</taxon>
        <taxon>Desulfuromonadales</taxon>
        <taxon>Geothermobacteraceae</taxon>
        <taxon>Geothermobacter</taxon>
    </lineage>
</organism>
<evidence type="ECO:0008006" key="4">
    <source>
        <dbReference type="Google" id="ProtNLM"/>
    </source>
</evidence>
<sequence length="132" mass="14597">MFRPEYTFMLLAGTTLVSLACFILLFLKLNRLSRQLVRVSSRISENEEAKPAVEKAAFDTDLLAANMKAMIRQQVTAGNMSDRYRYINSLASHGLDPAQIAQILEIGKGEAEQLVKLASLRPLASDPEEIAA</sequence>
<protein>
    <recommendedName>
        <fullName evidence="4">DUF2802 domain-containing protein</fullName>
    </recommendedName>
</protein>
<evidence type="ECO:0000313" key="2">
    <source>
        <dbReference type="EMBL" id="TYP00189.1"/>
    </source>
</evidence>